<dbReference type="AlphaFoldDB" id="A0A1I5F9L2"/>
<sequence length="32" mass="3282">MPDPAPMLHDSLMMGPAEHVSGVLAPVCPSPP</sequence>
<name>A0A1I5F9L2_PSUAM</name>
<evidence type="ECO:0000313" key="2">
    <source>
        <dbReference type="Proteomes" id="UP000199614"/>
    </source>
</evidence>
<keyword evidence="2" id="KW-1185">Reference proteome</keyword>
<reference evidence="1 2" key="1">
    <citation type="submission" date="2016-10" db="EMBL/GenBank/DDBJ databases">
        <authorList>
            <person name="de Groot N.N."/>
        </authorList>
    </citation>
    <scope>NUCLEOTIDE SEQUENCE [LARGE SCALE GENOMIC DNA]</scope>
    <source>
        <strain evidence="1 2">CGMCC 4.1877</strain>
    </source>
</reference>
<dbReference type="STRING" id="260086.SAMN05216207_10368"/>
<proteinExistence type="predicted"/>
<accession>A0A1I5F9L2</accession>
<gene>
    <name evidence="1" type="ORF">SAMN05216207_10368</name>
</gene>
<dbReference type="EMBL" id="FOUY01000036">
    <property type="protein sequence ID" value="SFO20011.1"/>
    <property type="molecule type" value="Genomic_DNA"/>
</dbReference>
<dbReference type="Proteomes" id="UP000199614">
    <property type="component" value="Unassembled WGS sequence"/>
</dbReference>
<protein>
    <submittedName>
        <fullName evidence="1">Uncharacterized protein</fullName>
    </submittedName>
</protein>
<evidence type="ECO:0000313" key="1">
    <source>
        <dbReference type="EMBL" id="SFO20011.1"/>
    </source>
</evidence>
<organism evidence="1 2">
    <name type="scientific">Pseudonocardia ammonioxydans</name>
    <dbReference type="NCBI Taxonomy" id="260086"/>
    <lineage>
        <taxon>Bacteria</taxon>
        <taxon>Bacillati</taxon>
        <taxon>Actinomycetota</taxon>
        <taxon>Actinomycetes</taxon>
        <taxon>Pseudonocardiales</taxon>
        <taxon>Pseudonocardiaceae</taxon>
        <taxon>Pseudonocardia</taxon>
    </lineage>
</organism>